<evidence type="ECO:0000313" key="2">
    <source>
        <dbReference type="EMBL" id="GFB22663.1"/>
    </source>
</evidence>
<evidence type="ECO:0008006" key="3">
    <source>
        <dbReference type="Google" id="ProtNLM"/>
    </source>
</evidence>
<gene>
    <name evidence="2" type="ORF">Tci_694634</name>
</gene>
<dbReference type="AlphaFoldDB" id="A0A699L617"/>
<feature type="region of interest" description="Disordered" evidence="1">
    <location>
        <begin position="80"/>
        <end position="107"/>
    </location>
</feature>
<proteinExistence type="predicted"/>
<name>A0A699L617_TANCI</name>
<sequence length="271" mass="29864">NQSLSAELLGANVSEDTFAVRMAELMNQRRNAIAKIKAKAKRDKPMTRAQQRDYMRTFVKNQSTAIYTTGAVDLPTVKTHHHHFKRSGDTLESSESQKLKYSQSTEQPADLQQTLYVSDGSTIATGAPISAGSSVPAILSVSTASSVPAETPIAAGVFPTAASGSPEQTVPLRKSSRKKSMARRRTLPIFDDYEPAKPVSLALVSDVHTWEIIPTELYLSRADLMVLYGMVSDKYKLEKATNMGLGLWSDLWTLITAREDRDVSIIWDDQD</sequence>
<protein>
    <recommendedName>
        <fullName evidence="3">JmjC domain-containing protein</fullName>
    </recommendedName>
</protein>
<evidence type="ECO:0000256" key="1">
    <source>
        <dbReference type="SAM" id="MobiDB-lite"/>
    </source>
</evidence>
<feature type="compositionally biased region" description="Polar residues" evidence="1">
    <location>
        <begin position="90"/>
        <end position="107"/>
    </location>
</feature>
<comment type="caution">
    <text evidence="2">The sequence shown here is derived from an EMBL/GenBank/DDBJ whole genome shotgun (WGS) entry which is preliminary data.</text>
</comment>
<accession>A0A699L617</accession>
<feature type="non-terminal residue" evidence="2">
    <location>
        <position position="1"/>
    </location>
</feature>
<dbReference type="EMBL" id="BKCJ010579932">
    <property type="protein sequence ID" value="GFB22663.1"/>
    <property type="molecule type" value="Genomic_DNA"/>
</dbReference>
<organism evidence="2">
    <name type="scientific">Tanacetum cinerariifolium</name>
    <name type="common">Dalmatian daisy</name>
    <name type="synonym">Chrysanthemum cinerariifolium</name>
    <dbReference type="NCBI Taxonomy" id="118510"/>
    <lineage>
        <taxon>Eukaryota</taxon>
        <taxon>Viridiplantae</taxon>
        <taxon>Streptophyta</taxon>
        <taxon>Embryophyta</taxon>
        <taxon>Tracheophyta</taxon>
        <taxon>Spermatophyta</taxon>
        <taxon>Magnoliopsida</taxon>
        <taxon>eudicotyledons</taxon>
        <taxon>Gunneridae</taxon>
        <taxon>Pentapetalae</taxon>
        <taxon>asterids</taxon>
        <taxon>campanulids</taxon>
        <taxon>Asterales</taxon>
        <taxon>Asteraceae</taxon>
        <taxon>Asteroideae</taxon>
        <taxon>Anthemideae</taxon>
        <taxon>Anthemidinae</taxon>
        <taxon>Tanacetum</taxon>
    </lineage>
</organism>
<reference evidence="2" key="1">
    <citation type="journal article" date="2019" name="Sci. Rep.">
        <title>Draft genome of Tanacetum cinerariifolium, the natural source of mosquito coil.</title>
        <authorList>
            <person name="Yamashiro T."/>
            <person name="Shiraishi A."/>
            <person name="Satake H."/>
            <person name="Nakayama K."/>
        </authorList>
    </citation>
    <scope>NUCLEOTIDE SEQUENCE</scope>
</reference>